<dbReference type="EMBL" id="GBRH01224901">
    <property type="protein sequence ID" value="JAD72994.1"/>
    <property type="molecule type" value="Transcribed_RNA"/>
</dbReference>
<reference evidence="2" key="1">
    <citation type="submission" date="2014-09" db="EMBL/GenBank/DDBJ databases">
        <authorList>
            <person name="Magalhaes I.L.F."/>
            <person name="Oliveira U."/>
            <person name="Santos F.R."/>
            <person name="Vidigal T.H.D.A."/>
            <person name="Brescovit A.D."/>
            <person name="Santos A.J."/>
        </authorList>
    </citation>
    <scope>NUCLEOTIDE SEQUENCE</scope>
    <source>
        <tissue evidence="2">Shoot tissue taken approximately 20 cm above the soil surface</tissue>
    </source>
</reference>
<accession>A0A0A9C9J8</accession>
<evidence type="ECO:0000313" key="2">
    <source>
        <dbReference type="EMBL" id="JAD72994.1"/>
    </source>
</evidence>
<protein>
    <submittedName>
        <fullName evidence="2">Uncharacterized protein</fullName>
    </submittedName>
</protein>
<feature type="compositionally biased region" description="Polar residues" evidence="1">
    <location>
        <begin position="9"/>
        <end position="18"/>
    </location>
</feature>
<feature type="region of interest" description="Disordered" evidence="1">
    <location>
        <begin position="1"/>
        <end position="25"/>
    </location>
</feature>
<organism evidence="2">
    <name type="scientific">Arundo donax</name>
    <name type="common">Giant reed</name>
    <name type="synonym">Donax arundinaceus</name>
    <dbReference type="NCBI Taxonomy" id="35708"/>
    <lineage>
        <taxon>Eukaryota</taxon>
        <taxon>Viridiplantae</taxon>
        <taxon>Streptophyta</taxon>
        <taxon>Embryophyta</taxon>
        <taxon>Tracheophyta</taxon>
        <taxon>Spermatophyta</taxon>
        <taxon>Magnoliopsida</taxon>
        <taxon>Liliopsida</taxon>
        <taxon>Poales</taxon>
        <taxon>Poaceae</taxon>
        <taxon>PACMAD clade</taxon>
        <taxon>Arundinoideae</taxon>
        <taxon>Arundineae</taxon>
        <taxon>Arundo</taxon>
    </lineage>
</organism>
<dbReference type="AlphaFoldDB" id="A0A0A9C9J8"/>
<sequence>MLARRPPHTASSLPTNFISWSSPRSSPQPPLPSPFSPCRIRNGSLSVCLPLLSLVVAPLCLDGFATVKVYAHRLLWQPCRTPRLAPSDFRASLPPLPPPHGPPPSTFLLPLLSASSSNPLSCPSPQPWSNGPWGSPHSARAACCSWAQVLPAVSAFLVFAICGGDPALRSAGWLPRRTMPALGGLA</sequence>
<reference evidence="2" key="2">
    <citation type="journal article" date="2015" name="Data Brief">
        <title>Shoot transcriptome of the giant reed, Arundo donax.</title>
        <authorList>
            <person name="Barrero R.A."/>
            <person name="Guerrero F.D."/>
            <person name="Moolhuijzen P."/>
            <person name="Goolsby J.A."/>
            <person name="Tidwell J."/>
            <person name="Bellgard S.E."/>
            <person name="Bellgard M.I."/>
        </authorList>
    </citation>
    <scope>NUCLEOTIDE SEQUENCE</scope>
    <source>
        <tissue evidence="2">Shoot tissue taken approximately 20 cm above the soil surface</tissue>
    </source>
</reference>
<proteinExistence type="predicted"/>
<name>A0A0A9C9J8_ARUDO</name>
<evidence type="ECO:0000256" key="1">
    <source>
        <dbReference type="SAM" id="MobiDB-lite"/>
    </source>
</evidence>